<dbReference type="Gene3D" id="1.25.40.10">
    <property type="entry name" value="Tetratricopeptide repeat domain"/>
    <property type="match status" value="4"/>
</dbReference>
<comment type="similarity">
    <text evidence="1">Belongs to the PPR family. P subfamily.</text>
</comment>
<feature type="repeat" description="PPR" evidence="3">
    <location>
        <begin position="159"/>
        <end position="193"/>
    </location>
</feature>
<evidence type="ECO:0000313" key="4">
    <source>
        <dbReference type="Proteomes" id="UP000813463"/>
    </source>
</evidence>
<dbReference type="Pfam" id="PF13041">
    <property type="entry name" value="PPR_2"/>
    <property type="match status" value="3"/>
</dbReference>
<feature type="repeat" description="PPR" evidence="3">
    <location>
        <begin position="230"/>
        <end position="264"/>
    </location>
</feature>
<dbReference type="PANTHER" id="PTHR47447">
    <property type="entry name" value="OS03G0856100 PROTEIN"/>
    <property type="match status" value="1"/>
</dbReference>
<organism evidence="4 5">
    <name type="scientific">Spinacia oleracea</name>
    <name type="common">Spinach</name>
    <dbReference type="NCBI Taxonomy" id="3562"/>
    <lineage>
        <taxon>Eukaryota</taxon>
        <taxon>Viridiplantae</taxon>
        <taxon>Streptophyta</taxon>
        <taxon>Embryophyta</taxon>
        <taxon>Tracheophyta</taxon>
        <taxon>Spermatophyta</taxon>
        <taxon>Magnoliopsida</taxon>
        <taxon>eudicotyledons</taxon>
        <taxon>Gunneridae</taxon>
        <taxon>Pentapetalae</taxon>
        <taxon>Caryophyllales</taxon>
        <taxon>Chenopodiaceae</taxon>
        <taxon>Chenopodioideae</taxon>
        <taxon>Anserineae</taxon>
        <taxon>Spinacia</taxon>
    </lineage>
</organism>
<evidence type="ECO:0000313" key="5">
    <source>
        <dbReference type="RefSeq" id="XP_056696330.1"/>
    </source>
</evidence>
<dbReference type="Proteomes" id="UP000813463">
    <property type="component" value="Chromosome 3"/>
</dbReference>
<dbReference type="Pfam" id="PF13812">
    <property type="entry name" value="PPR_3"/>
    <property type="match status" value="1"/>
</dbReference>
<dbReference type="SUPFAM" id="SSF81901">
    <property type="entry name" value="HCP-like"/>
    <property type="match status" value="1"/>
</dbReference>
<sequence length="654" mass="73875">MTMSTPITATLLTTKLYFLSPPIEFPRTNSLPYPGTLFSATRCTSTKIVSAIKAPTARNGSRSAKEAIIREFQNSSDLDTALFRCEEILKATDLNIVLRDFGRSNRWKHLSQLFEWMQKHGKINVASYSSYIKFMGESKDISRALNVYETINDEAVKNNISICNSVLSCLIKNKKFDKAMSMFKKMKQNGLQPDVVTYSTLLAGCLKLDHGYMKALQLVEELENSGILMDNVTYGTLIAVCASNGRCEEAEMYFMRMQAEGHSPNVYHYSSLLNAYSFDGNYQKADKLVQDMSSAGIMPTKILFLQVVLTTLLKVYVKGGLFEKSRSLLSKLERLGYADNERPYCVLMDGLSKSGKIHEAKLTFDQMNERRVRSDGYSHSIMITALCRAGLLDEAKNLAMKYEVSYNKYDVTILNGLLCAYCRTGDMDCVMQTMEKMDKLGINPNQNTFHILLKYFCKEKLYLLAYRTVKDMINKGLQPEEEVLYSLALQLSSVGAHSEAFSIYEILIYSEKAICNTLHEKILYILIAGQLLENAFVVVKDNAKFLSPEAVQKFLGAFIRFGDVNLINDALEAIHSSGYNIDQDAFHLIVSRYVAQPEKMELILQLLQWMPNHGYVVNPSTRNLILKDVNLGNHLFVAEILAKQHVIASTLRPC</sequence>
<dbReference type="PROSITE" id="PS51375">
    <property type="entry name" value="PPR"/>
    <property type="match status" value="7"/>
</dbReference>
<feature type="repeat" description="PPR" evidence="3">
    <location>
        <begin position="445"/>
        <end position="479"/>
    </location>
</feature>
<evidence type="ECO:0000256" key="2">
    <source>
        <dbReference type="ARBA" id="ARBA00022737"/>
    </source>
</evidence>
<evidence type="ECO:0000256" key="3">
    <source>
        <dbReference type="PROSITE-ProRule" id="PRU00708"/>
    </source>
</evidence>
<feature type="repeat" description="PPR" evidence="3">
    <location>
        <begin position="340"/>
        <end position="374"/>
    </location>
</feature>
<dbReference type="NCBIfam" id="TIGR00756">
    <property type="entry name" value="PPR"/>
    <property type="match status" value="6"/>
</dbReference>
<proteinExistence type="inferred from homology"/>
<dbReference type="InterPro" id="IPR002885">
    <property type="entry name" value="PPR_rpt"/>
</dbReference>
<name>A0ABM3RL53_SPIOL</name>
<keyword evidence="2" id="KW-0677">Repeat</keyword>
<gene>
    <name evidence="5" type="primary">LOC110784872</name>
</gene>
<evidence type="ECO:0000256" key="1">
    <source>
        <dbReference type="ARBA" id="ARBA00007626"/>
    </source>
</evidence>
<accession>A0ABM3RL53</accession>
<keyword evidence="4" id="KW-1185">Reference proteome</keyword>
<dbReference type="RefSeq" id="XP_056696330.1">
    <property type="nucleotide sequence ID" value="XM_056840352.1"/>
</dbReference>
<dbReference type="InterPro" id="IPR011990">
    <property type="entry name" value="TPR-like_helical_dom_sf"/>
</dbReference>
<feature type="repeat" description="PPR" evidence="3">
    <location>
        <begin position="194"/>
        <end position="229"/>
    </location>
</feature>
<feature type="repeat" description="PPR" evidence="3">
    <location>
        <begin position="410"/>
        <end position="444"/>
    </location>
</feature>
<protein>
    <submittedName>
        <fullName evidence="5">Pentatricopeptide repeat-containing protein At1g10910, chloroplastic isoform X1</fullName>
    </submittedName>
</protein>
<feature type="repeat" description="PPR" evidence="3">
    <location>
        <begin position="265"/>
        <end position="299"/>
    </location>
</feature>
<dbReference type="Pfam" id="PF01535">
    <property type="entry name" value="PPR"/>
    <property type="match status" value="1"/>
</dbReference>
<reference evidence="4" key="1">
    <citation type="journal article" date="2021" name="Nat. Commun.">
        <title>Genomic analyses provide insights into spinach domestication and the genetic basis of agronomic traits.</title>
        <authorList>
            <person name="Cai X."/>
            <person name="Sun X."/>
            <person name="Xu C."/>
            <person name="Sun H."/>
            <person name="Wang X."/>
            <person name="Ge C."/>
            <person name="Zhang Z."/>
            <person name="Wang Q."/>
            <person name="Fei Z."/>
            <person name="Jiao C."/>
            <person name="Wang Q."/>
        </authorList>
    </citation>
    <scope>NUCLEOTIDE SEQUENCE [LARGE SCALE GENOMIC DNA]</scope>
    <source>
        <strain evidence="4">cv. Varoflay</strain>
    </source>
</reference>
<dbReference type="PANTHER" id="PTHR47447:SF17">
    <property type="entry name" value="OS12G0638900 PROTEIN"/>
    <property type="match status" value="1"/>
</dbReference>
<reference evidence="5" key="2">
    <citation type="submission" date="2025-08" db="UniProtKB">
        <authorList>
            <consortium name="RefSeq"/>
        </authorList>
    </citation>
    <scope>IDENTIFICATION</scope>
    <source>
        <tissue evidence="5">Leaf</tissue>
    </source>
</reference>
<dbReference type="GeneID" id="110784872"/>